<keyword evidence="8" id="KW-0175">Coiled coil</keyword>
<evidence type="ECO:0000256" key="7">
    <source>
        <dbReference type="ARBA" id="ARBA00047942"/>
    </source>
</evidence>
<dbReference type="HOGENOM" id="CLU_013049_4_2_14"/>
<protein>
    <recommendedName>
        <fullName evidence="2">site-specific DNA-methyltransferase (adenine-specific)</fullName>
        <ecNumber evidence="2">2.1.1.72</ecNumber>
    </recommendedName>
</protein>
<accession>I6ZJ37</accession>
<dbReference type="EC" id="2.1.1.72" evidence="2"/>
<dbReference type="InterPro" id="IPR003356">
    <property type="entry name" value="DNA_methylase_A-5"/>
</dbReference>
<evidence type="ECO:0000256" key="4">
    <source>
        <dbReference type="ARBA" id="ARBA00022679"/>
    </source>
</evidence>
<keyword evidence="5" id="KW-0949">S-adenosyl-L-methionine</keyword>
<evidence type="ECO:0000256" key="6">
    <source>
        <dbReference type="ARBA" id="ARBA00022747"/>
    </source>
</evidence>
<keyword evidence="11" id="KW-1185">Reference proteome</keyword>
<gene>
    <name evidence="10" type="ordered locus">WEN_02180</name>
</gene>
<dbReference type="Gene3D" id="3.40.50.150">
    <property type="entry name" value="Vaccinia Virus protein VP39"/>
    <property type="match status" value="1"/>
</dbReference>
<feature type="coiled-coil region" evidence="8">
    <location>
        <begin position="463"/>
        <end position="490"/>
    </location>
</feature>
<dbReference type="GO" id="GO:0032259">
    <property type="term" value="P:methylation"/>
    <property type="evidence" value="ECO:0007669"/>
    <property type="project" value="UniProtKB-KW"/>
</dbReference>
<keyword evidence="3" id="KW-0489">Methyltransferase</keyword>
<name>I6ZJ37_MYCWM</name>
<dbReference type="KEGG" id="mwe:WEN_02180"/>
<dbReference type="PANTHER" id="PTHR42933">
    <property type="entry name" value="SLR6095 PROTEIN"/>
    <property type="match status" value="1"/>
</dbReference>
<sequence>MSFRELIKNNKPHLEWLIGIMLYRFLSENLEKRINKLEEQKDPESFKPYSEWGEGELENMKEEICTDSGYFISPNNLFKNTFARASKERFTGEKYYILRKSLNETFKPERVSEWGYDFTEILKTIDFEKHKAGFTDQQKINKMVELFEKVAELDFESEEIKKGFEDIIKAQVREIDKEANGGEVNPFVHSKEIIDFLFKLSLNERNPSDIHTIYDPDCNWGYFLLKFREWLGEPQLKIFGHENNESMHALCLINLLVHGLTREEFEIKQIPNWHTNLNVLESSSSKGEKKEYDVIFGNFLPLSDSRKKHNVSKFINHCSQHLNPTNGVAVVLYFENAMTIHNLETKNILEDLAHYRCIDCVISFQDEAKLCAEKVTKSLCILILKSRNNNTNRNLLMINFPKNYPSKLEEVTSLFSSEKLQELYRAVIHRDPMVLQNYKHIFLETEQLKEKDYSLSIRQYIWLANSESKNNQWSESMSALRKELKVVKKQIKDLKPIIDNKLLDLFGETS</sequence>
<evidence type="ECO:0000256" key="1">
    <source>
        <dbReference type="ARBA" id="ARBA00006594"/>
    </source>
</evidence>
<evidence type="ECO:0000313" key="10">
    <source>
        <dbReference type="EMBL" id="AFN65225.1"/>
    </source>
</evidence>
<evidence type="ECO:0000259" key="9">
    <source>
        <dbReference type="Pfam" id="PF02384"/>
    </source>
</evidence>
<comment type="catalytic activity">
    <reaction evidence="7">
        <text>a 2'-deoxyadenosine in DNA + S-adenosyl-L-methionine = an N(6)-methyl-2'-deoxyadenosine in DNA + S-adenosyl-L-homocysteine + H(+)</text>
        <dbReference type="Rhea" id="RHEA:15197"/>
        <dbReference type="Rhea" id="RHEA-COMP:12418"/>
        <dbReference type="Rhea" id="RHEA-COMP:12419"/>
        <dbReference type="ChEBI" id="CHEBI:15378"/>
        <dbReference type="ChEBI" id="CHEBI:57856"/>
        <dbReference type="ChEBI" id="CHEBI:59789"/>
        <dbReference type="ChEBI" id="CHEBI:90615"/>
        <dbReference type="ChEBI" id="CHEBI:90616"/>
        <dbReference type="EC" id="2.1.1.72"/>
    </reaction>
</comment>
<dbReference type="Proteomes" id="UP000009005">
    <property type="component" value="Chromosome"/>
</dbReference>
<dbReference type="InterPro" id="IPR029063">
    <property type="entry name" value="SAM-dependent_MTases_sf"/>
</dbReference>
<evidence type="ECO:0000256" key="5">
    <source>
        <dbReference type="ARBA" id="ARBA00022691"/>
    </source>
</evidence>
<evidence type="ECO:0000256" key="3">
    <source>
        <dbReference type="ARBA" id="ARBA00022603"/>
    </source>
</evidence>
<dbReference type="EMBL" id="CP003703">
    <property type="protein sequence ID" value="AFN65225.1"/>
    <property type="molecule type" value="Genomic_DNA"/>
</dbReference>
<feature type="domain" description="DNA methylase adenine-specific" evidence="9">
    <location>
        <begin position="191"/>
        <end position="463"/>
    </location>
</feature>
<dbReference type="SUPFAM" id="SSF53335">
    <property type="entry name" value="S-adenosyl-L-methionine-dependent methyltransferases"/>
    <property type="match status" value="1"/>
</dbReference>
<dbReference type="Pfam" id="PF02384">
    <property type="entry name" value="N6_Mtase"/>
    <property type="match status" value="1"/>
</dbReference>
<dbReference type="GO" id="GO:0003677">
    <property type="term" value="F:DNA binding"/>
    <property type="evidence" value="ECO:0007669"/>
    <property type="project" value="InterPro"/>
</dbReference>
<evidence type="ECO:0000256" key="2">
    <source>
        <dbReference type="ARBA" id="ARBA00011900"/>
    </source>
</evidence>
<comment type="similarity">
    <text evidence="1">Belongs to the N(4)/N(6)-methyltransferase family.</text>
</comment>
<keyword evidence="4" id="KW-0808">Transferase</keyword>
<dbReference type="STRING" id="1197325.WEN_02180"/>
<dbReference type="AlphaFoldDB" id="I6ZJ37"/>
<dbReference type="PANTHER" id="PTHR42933:SF1">
    <property type="entry name" value="SITE-SPECIFIC DNA-METHYLTRANSFERASE (ADENINE-SPECIFIC)"/>
    <property type="match status" value="1"/>
</dbReference>
<keyword evidence="6" id="KW-0680">Restriction system</keyword>
<dbReference type="Gene3D" id="1.20.1260.30">
    <property type="match status" value="1"/>
</dbReference>
<organism evidence="10 11">
    <name type="scientific">Mycoplasma wenyonii (strain Massachusetts)</name>
    <name type="common">Eperythrozoon wenyonii</name>
    <dbReference type="NCBI Taxonomy" id="1197325"/>
    <lineage>
        <taxon>Bacteria</taxon>
        <taxon>Bacillati</taxon>
        <taxon>Mycoplasmatota</taxon>
        <taxon>Mollicutes</taxon>
        <taxon>Mycoplasmataceae</taxon>
        <taxon>Mycoplasma</taxon>
    </lineage>
</organism>
<dbReference type="PATRIC" id="fig|1197325.3.peg.469"/>
<evidence type="ECO:0000256" key="8">
    <source>
        <dbReference type="SAM" id="Coils"/>
    </source>
</evidence>
<dbReference type="InterPro" id="IPR051537">
    <property type="entry name" value="DNA_Adenine_Mtase"/>
</dbReference>
<dbReference type="GO" id="GO:0009007">
    <property type="term" value="F:site-specific DNA-methyltransferase (adenine-specific) activity"/>
    <property type="evidence" value="ECO:0007669"/>
    <property type="project" value="UniProtKB-EC"/>
</dbReference>
<dbReference type="GO" id="GO:0008170">
    <property type="term" value="F:N-methyltransferase activity"/>
    <property type="evidence" value="ECO:0007669"/>
    <property type="project" value="InterPro"/>
</dbReference>
<evidence type="ECO:0000313" key="11">
    <source>
        <dbReference type="Proteomes" id="UP000009005"/>
    </source>
</evidence>
<dbReference type="InterPro" id="IPR038333">
    <property type="entry name" value="T1MK-like_N_sf"/>
</dbReference>
<dbReference type="GO" id="GO:0009307">
    <property type="term" value="P:DNA restriction-modification system"/>
    <property type="evidence" value="ECO:0007669"/>
    <property type="project" value="UniProtKB-KW"/>
</dbReference>
<proteinExistence type="inferred from homology"/>
<reference evidence="10 11" key="1">
    <citation type="journal article" date="2012" name="J. Bacteriol.">
        <title>Complete genome sequence of Mycoplasma wenyonii strain Massachusetts.</title>
        <authorList>
            <person name="Dos Santos A.P."/>
            <person name="Guimaraes A.M."/>
            <person name="do Nascimento N.C."/>
            <person name="Sanmiguel P.J."/>
            <person name="Messick J.B."/>
        </authorList>
    </citation>
    <scope>NUCLEOTIDE SEQUENCE [LARGE SCALE GENOMIC DNA]</scope>
    <source>
        <strain evidence="10 11">Massachusetts</strain>
    </source>
</reference>